<keyword evidence="2" id="KW-1185">Reference proteome</keyword>
<accession>A0A2U2MZW6</accession>
<organism evidence="1 2">
    <name type="scientific">Sediminicurvatus halobius</name>
    <dbReference type="NCBI Taxonomy" id="2182432"/>
    <lineage>
        <taxon>Bacteria</taxon>
        <taxon>Pseudomonadati</taxon>
        <taxon>Pseudomonadota</taxon>
        <taxon>Gammaproteobacteria</taxon>
        <taxon>Chromatiales</taxon>
        <taxon>Ectothiorhodospiraceae</taxon>
        <taxon>Sediminicurvatus</taxon>
    </lineage>
</organism>
<dbReference type="RefSeq" id="WP_109679199.1">
    <property type="nucleotide sequence ID" value="NZ_CP086615.1"/>
</dbReference>
<dbReference type="AlphaFoldDB" id="A0A2U2MZW6"/>
<name>A0A2U2MZW6_9GAMM</name>
<evidence type="ECO:0008006" key="3">
    <source>
        <dbReference type="Google" id="ProtNLM"/>
    </source>
</evidence>
<dbReference type="Proteomes" id="UP000245474">
    <property type="component" value="Unassembled WGS sequence"/>
</dbReference>
<dbReference type="Pfam" id="PF05930">
    <property type="entry name" value="Phage_AlpA"/>
    <property type="match status" value="1"/>
</dbReference>
<comment type="caution">
    <text evidence="1">The sequence shown here is derived from an EMBL/GenBank/DDBJ whole genome shotgun (WGS) entry which is preliminary data.</text>
</comment>
<dbReference type="EMBL" id="QFFI01000020">
    <property type="protein sequence ID" value="PWG62333.1"/>
    <property type="molecule type" value="Genomic_DNA"/>
</dbReference>
<gene>
    <name evidence="1" type="ORF">DEM34_12730</name>
</gene>
<dbReference type="InterPro" id="IPR010260">
    <property type="entry name" value="AlpA"/>
</dbReference>
<dbReference type="OrthoDB" id="8455288at2"/>
<reference evidence="1 2" key="1">
    <citation type="submission" date="2018-05" db="EMBL/GenBank/DDBJ databases">
        <title>Spiribacter halobius sp. nov., a moderately halophilic bacterium isolated from marine solar saltern.</title>
        <authorList>
            <person name="Zheng W.-S."/>
            <person name="Lu D.-C."/>
            <person name="Du Z.-J."/>
        </authorList>
    </citation>
    <scope>NUCLEOTIDE SEQUENCE [LARGE SCALE GENOMIC DNA]</scope>
    <source>
        <strain evidence="1 2">E85</strain>
    </source>
</reference>
<evidence type="ECO:0000313" key="2">
    <source>
        <dbReference type="Proteomes" id="UP000245474"/>
    </source>
</evidence>
<protein>
    <recommendedName>
        <fullName evidence="3">AlpA family transcriptional regulator</fullName>
    </recommendedName>
</protein>
<sequence length="65" mass="7539">MNDPKHSGVLRPPQAAEYLGMTTRHLYNVAERDPTFPRKIVFSARCVGWRREALDAWLKEKERAA</sequence>
<proteinExistence type="predicted"/>
<evidence type="ECO:0000313" key="1">
    <source>
        <dbReference type="EMBL" id="PWG62333.1"/>
    </source>
</evidence>